<keyword evidence="1" id="KW-1133">Transmembrane helix</keyword>
<feature type="transmembrane region" description="Helical" evidence="1">
    <location>
        <begin position="36"/>
        <end position="55"/>
    </location>
</feature>
<reference evidence="4" key="1">
    <citation type="submission" date="2017-05" db="EMBL/GenBank/DDBJ databases">
        <title>Complete and WGS of Bordetella genogroups.</title>
        <authorList>
            <person name="Spilker T."/>
            <person name="Lipuma J."/>
        </authorList>
    </citation>
    <scope>NUCLEOTIDE SEQUENCE [LARGE SCALE GENOMIC DNA]</scope>
    <source>
        <strain evidence="4">AU8256</strain>
    </source>
</reference>
<evidence type="ECO:0000256" key="1">
    <source>
        <dbReference type="SAM" id="Phobius"/>
    </source>
</evidence>
<evidence type="ECO:0000259" key="2">
    <source>
        <dbReference type="Pfam" id="PF07331"/>
    </source>
</evidence>
<dbReference type="InterPro" id="IPR009936">
    <property type="entry name" value="DUF1468"/>
</dbReference>
<keyword evidence="1" id="KW-0472">Membrane</keyword>
<feature type="domain" description="DUF1468" evidence="2">
    <location>
        <begin position="7"/>
        <end position="137"/>
    </location>
</feature>
<accession>A0A261V8A6</accession>
<protein>
    <recommendedName>
        <fullName evidence="2">DUF1468 domain-containing protein</fullName>
    </recommendedName>
</protein>
<evidence type="ECO:0000313" key="3">
    <source>
        <dbReference type="EMBL" id="OZI69810.1"/>
    </source>
</evidence>
<sequence length="145" mass="15492">MNDRTLGILALILAAFMTWAGWDIEAPFAYEPVGPRAFPLLVALIIGLCGLRLAIKGGNPIEVNSAGANGRIALMVLYAAIYAFLFQWLGFVIATALMTVFVGRLFGGSWLKCAAGGLVMGLFFFLLFDHALDVVLPTGLLGDLL</sequence>
<dbReference type="Proteomes" id="UP000215633">
    <property type="component" value="Unassembled WGS sequence"/>
</dbReference>
<dbReference type="AlphaFoldDB" id="A0A261V8A6"/>
<keyword evidence="4" id="KW-1185">Reference proteome</keyword>
<dbReference type="EMBL" id="NEVT01000009">
    <property type="protein sequence ID" value="OZI69810.1"/>
    <property type="molecule type" value="Genomic_DNA"/>
</dbReference>
<organism evidence="3 4">
    <name type="scientific">Bordetella genomosp. 2</name>
    <dbReference type="NCBI Taxonomy" id="1983456"/>
    <lineage>
        <taxon>Bacteria</taxon>
        <taxon>Pseudomonadati</taxon>
        <taxon>Pseudomonadota</taxon>
        <taxon>Betaproteobacteria</taxon>
        <taxon>Burkholderiales</taxon>
        <taxon>Alcaligenaceae</taxon>
        <taxon>Bordetella</taxon>
    </lineage>
</organism>
<proteinExistence type="predicted"/>
<keyword evidence="1" id="KW-0812">Transmembrane</keyword>
<comment type="caution">
    <text evidence="3">The sequence shown here is derived from an EMBL/GenBank/DDBJ whole genome shotgun (WGS) entry which is preliminary data.</text>
</comment>
<feature type="transmembrane region" description="Helical" evidence="1">
    <location>
        <begin position="109"/>
        <end position="128"/>
    </location>
</feature>
<gene>
    <name evidence="3" type="ORF">CAL24_23700</name>
</gene>
<dbReference type="RefSeq" id="WP_094808086.1">
    <property type="nucleotide sequence ID" value="NZ_NEVT01000009.1"/>
</dbReference>
<dbReference type="Pfam" id="PF07331">
    <property type="entry name" value="TctB"/>
    <property type="match status" value="1"/>
</dbReference>
<feature type="transmembrane region" description="Helical" evidence="1">
    <location>
        <begin position="76"/>
        <end position="103"/>
    </location>
</feature>
<name>A0A261V8A6_9BORD</name>
<evidence type="ECO:0000313" key="4">
    <source>
        <dbReference type="Proteomes" id="UP000215633"/>
    </source>
</evidence>